<dbReference type="CDD" id="cd01443">
    <property type="entry name" value="Cdc25_Acr2p"/>
    <property type="match status" value="1"/>
</dbReference>
<dbReference type="AlphaFoldDB" id="A0AAE0U2D1"/>
<protein>
    <submittedName>
        <fullName evidence="2">Rhodanese-like domain-containing protein</fullName>
    </submittedName>
</protein>
<dbReference type="PROSITE" id="PS50206">
    <property type="entry name" value="RHODANESE_3"/>
    <property type="match status" value="1"/>
</dbReference>
<dbReference type="Pfam" id="PF00581">
    <property type="entry name" value="Rhodanese"/>
    <property type="match status" value="1"/>
</dbReference>
<dbReference type="SUPFAM" id="SSF52821">
    <property type="entry name" value="Rhodanese/Cell cycle control phosphatase"/>
    <property type="match status" value="1"/>
</dbReference>
<dbReference type="Gene3D" id="3.40.250.10">
    <property type="entry name" value="Rhodanese-like domain"/>
    <property type="match status" value="1"/>
</dbReference>
<evidence type="ECO:0000259" key="1">
    <source>
        <dbReference type="PROSITE" id="PS50206"/>
    </source>
</evidence>
<evidence type="ECO:0000313" key="3">
    <source>
        <dbReference type="Proteomes" id="UP001281003"/>
    </source>
</evidence>
<sequence length="176" mass="18680">MSTAPETAAQAAQAAPAPAPAPWYAAFPEPQSDLKTISREEVLEMLKGNTGEKAGKDFILVDLRRNDFEGGTLSSSLNLPAQSLHPTLPTLYTLLKSAGTTKVIFYCGSSTGRGSRCARWFSDYLVKVGDTSTESAGGIQSLALLGGIKGWVAAGGEYLEFVEGFEGSVWERAKSQ</sequence>
<dbReference type="GO" id="GO:0004725">
    <property type="term" value="F:protein tyrosine phosphatase activity"/>
    <property type="evidence" value="ECO:0007669"/>
    <property type="project" value="TreeGrafter"/>
</dbReference>
<gene>
    <name evidence="2" type="ORF">B0T20DRAFT_457388</name>
</gene>
<dbReference type="InterPro" id="IPR001763">
    <property type="entry name" value="Rhodanese-like_dom"/>
</dbReference>
<evidence type="ECO:0000313" key="2">
    <source>
        <dbReference type="EMBL" id="KAK3388296.1"/>
    </source>
</evidence>
<name>A0AAE0U2D1_SORBR</name>
<dbReference type="GO" id="GO:0005737">
    <property type="term" value="C:cytoplasm"/>
    <property type="evidence" value="ECO:0007669"/>
    <property type="project" value="TreeGrafter"/>
</dbReference>
<dbReference type="EMBL" id="JAUTDP010000016">
    <property type="protein sequence ID" value="KAK3388296.1"/>
    <property type="molecule type" value="Genomic_DNA"/>
</dbReference>
<feature type="domain" description="Rhodanese" evidence="1">
    <location>
        <begin position="54"/>
        <end position="160"/>
    </location>
</feature>
<keyword evidence="3" id="KW-1185">Reference proteome</keyword>
<organism evidence="2 3">
    <name type="scientific">Sordaria brevicollis</name>
    <dbReference type="NCBI Taxonomy" id="83679"/>
    <lineage>
        <taxon>Eukaryota</taxon>
        <taxon>Fungi</taxon>
        <taxon>Dikarya</taxon>
        <taxon>Ascomycota</taxon>
        <taxon>Pezizomycotina</taxon>
        <taxon>Sordariomycetes</taxon>
        <taxon>Sordariomycetidae</taxon>
        <taxon>Sordariales</taxon>
        <taxon>Sordariaceae</taxon>
        <taxon>Sordaria</taxon>
    </lineage>
</organism>
<dbReference type="PANTHER" id="PTHR10828:SF50">
    <property type="entry name" value="REDUCTASE (ARC2), PUTATIVE (AFU_ORTHOLOGUE AFUA_6G13400)-RELATED"/>
    <property type="match status" value="1"/>
</dbReference>
<dbReference type="Proteomes" id="UP001281003">
    <property type="component" value="Unassembled WGS sequence"/>
</dbReference>
<dbReference type="SMART" id="SM00450">
    <property type="entry name" value="RHOD"/>
    <property type="match status" value="1"/>
</dbReference>
<reference evidence="2" key="2">
    <citation type="submission" date="2023-07" db="EMBL/GenBank/DDBJ databases">
        <authorList>
            <consortium name="Lawrence Berkeley National Laboratory"/>
            <person name="Haridas S."/>
            <person name="Hensen N."/>
            <person name="Bonometti L."/>
            <person name="Westerberg I."/>
            <person name="Brannstrom I.O."/>
            <person name="Guillou S."/>
            <person name="Cros-Aarteil S."/>
            <person name="Calhoun S."/>
            <person name="Kuo A."/>
            <person name="Mondo S."/>
            <person name="Pangilinan J."/>
            <person name="Riley R."/>
            <person name="LaButti K."/>
            <person name="Andreopoulos B."/>
            <person name="Lipzen A."/>
            <person name="Chen C."/>
            <person name="Yanf M."/>
            <person name="Daum C."/>
            <person name="Ng V."/>
            <person name="Clum A."/>
            <person name="Steindorff A."/>
            <person name="Ohm R."/>
            <person name="Martin F."/>
            <person name="Silar P."/>
            <person name="Natvig D."/>
            <person name="Lalanne C."/>
            <person name="Gautier V."/>
            <person name="Ament-velasquez S.L."/>
            <person name="Kruys A."/>
            <person name="Hutchinson M.I."/>
            <person name="Powell A.J."/>
            <person name="Barry K."/>
            <person name="Miller A.N."/>
            <person name="Grigoriev I.V."/>
            <person name="Debuchy R."/>
            <person name="Gladieux P."/>
            <person name="Thoren M.H."/>
            <person name="Johannesson H."/>
        </authorList>
    </citation>
    <scope>NUCLEOTIDE SEQUENCE</scope>
    <source>
        <strain evidence="2">FGSC 1904</strain>
    </source>
</reference>
<dbReference type="PANTHER" id="PTHR10828">
    <property type="entry name" value="M-PHASE INDUCER PHOSPHATASE DUAL SPECIFICITY PHOSPHATASE CDC25"/>
    <property type="match status" value="1"/>
</dbReference>
<accession>A0AAE0U2D1</accession>
<dbReference type="InterPro" id="IPR036873">
    <property type="entry name" value="Rhodanese-like_dom_sf"/>
</dbReference>
<comment type="caution">
    <text evidence="2">The sequence shown here is derived from an EMBL/GenBank/DDBJ whole genome shotgun (WGS) entry which is preliminary data.</text>
</comment>
<proteinExistence type="predicted"/>
<dbReference type="GO" id="GO:0005634">
    <property type="term" value="C:nucleus"/>
    <property type="evidence" value="ECO:0007669"/>
    <property type="project" value="TreeGrafter"/>
</dbReference>
<reference evidence="2" key="1">
    <citation type="journal article" date="2023" name="Mol. Phylogenet. Evol.">
        <title>Genome-scale phylogeny and comparative genomics of the fungal order Sordariales.</title>
        <authorList>
            <person name="Hensen N."/>
            <person name="Bonometti L."/>
            <person name="Westerberg I."/>
            <person name="Brannstrom I.O."/>
            <person name="Guillou S."/>
            <person name="Cros-Aarteil S."/>
            <person name="Calhoun S."/>
            <person name="Haridas S."/>
            <person name="Kuo A."/>
            <person name="Mondo S."/>
            <person name="Pangilinan J."/>
            <person name="Riley R."/>
            <person name="LaButti K."/>
            <person name="Andreopoulos B."/>
            <person name="Lipzen A."/>
            <person name="Chen C."/>
            <person name="Yan M."/>
            <person name="Daum C."/>
            <person name="Ng V."/>
            <person name="Clum A."/>
            <person name="Steindorff A."/>
            <person name="Ohm R.A."/>
            <person name="Martin F."/>
            <person name="Silar P."/>
            <person name="Natvig D.O."/>
            <person name="Lalanne C."/>
            <person name="Gautier V."/>
            <person name="Ament-Velasquez S.L."/>
            <person name="Kruys A."/>
            <person name="Hutchinson M.I."/>
            <person name="Powell A.J."/>
            <person name="Barry K."/>
            <person name="Miller A.N."/>
            <person name="Grigoriev I.V."/>
            <person name="Debuchy R."/>
            <person name="Gladieux P."/>
            <person name="Hiltunen Thoren M."/>
            <person name="Johannesson H."/>
        </authorList>
    </citation>
    <scope>NUCLEOTIDE SEQUENCE</scope>
    <source>
        <strain evidence="2">FGSC 1904</strain>
    </source>
</reference>